<accession>A0A4R3I1D5</accession>
<dbReference type="Gene3D" id="3.30.70.2660">
    <property type="match status" value="1"/>
</dbReference>
<keyword evidence="1" id="KW-0051">Antiviral defense</keyword>
<gene>
    <name evidence="2" type="ORF">BCF53_11360</name>
</gene>
<dbReference type="GO" id="GO:0043571">
    <property type="term" value="P:maintenance of CRISPR repeat elements"/>
    <property type="evidence" value="ECO:0007669"/>
    <property type="project" value="InterPro"/>
</dbReference>
<dbReference type="CDD" id="cd09756">
    <property type="entry name" value="Cas5_I-E"/>
    <property type="match status" value="1"/>
</dbReference>
<dbReference type="NCBIfam" id="TIGR02593">
    <property type="entry name" value="CRISPR_cas5"/>
    <property type="match status" value="1"/>
</dbReference>
<protein>
    <submittedName>
        <fullName evidence="2">CRISPR system Cascade subunit CasD</fullName>
    </submittedName>
</protein>
<dbReference type="GO" id="GO:0003723">
    <property type="term" value="F:RNA binding"/>
    <property type="evidence" value="ECO:0007669"/>
    <property type="project" value="InterPro"/>
</dbReference>
<dbReference type="Pfam" id="PF09704">
    <property type="entry name" value="Cas_Cas5d"/>
    <property type="match status" value="1"/>
</dbReference>
<dbReference type="EMBL" id="SLZR01000013">
    <property type="protein sequence ID" value="TCS39014.1"/>
    <property type="molecule type" value="Genomic_DNA"/>
</dbReference>
<evidence type="ECO:0000313" key="2">
    <source>
        <dbReference type="EMBL" id="TCS39014.1"/>
    </source>
</evidence>
<name>A0A4R3I1D5_9GAMM</name>
<dbReference type="NCBIfam" id="TIGR01868">
    <property type="entry name" value="casD_Cas5e"/>
    <property type="match status" value="1"/>
</dbReference>
<dbReference type="InterPro" id="IPR013422">
    <property type="entry name" value="CRISPR-assoc_prot_Cas5_N"/>
</dbReference>
<dbReference type="OrthoDB" id="5704083at2"/>
<organism evidence="2 3">
    <name type="scientific">Reinekea marinisedimentorum</name>
    <dbReference type="NCBI Taxonomy" id="230495"/>
    <lineage>
        <taxon>Bacteria</taxon>
        <taxon>Pseudomonadati</taxon>
        <taxon>Pseudomonadota</taxon>
        <taxon>Gammaproteobacteria</taxon>
        <taxon>Oceanospirillales</taxon>
        <taxon>Saccharospirillaceae</taxon>
        <taxon>Reinekea</taxon>
    </lineage>
</organism>
<reference evidence="2 3" key="1">
    <citation type="submission" date="2019-03" db="EMBL/GenBank/DDBJ databases">
        <title>Genomic Encyclopedia of Archaeal and Bacterial Type Strains, Phase II (KMG-II): from individual species to whole genera.</title>
        <authorList>
            <person name="Goeker M."/>
        </authorList>
    </citation>
    <scope>NUCLEOTIDE SEQUENCE [LARGE SCALE GENOMIC DNA]</scope>
    <source>
        <strain evidence="2 3">DSM 15388</strain>
    </source>
</reference>
<dbReference type="GO" id="GO:0051607">
    <property type="term" value="P:defense response to virus"/>
    <property type="evidence" value="ECO:0007669"/>
    <property type="project" value="UniProtKB-KW"/>
</dbReference>
<comment type="caution">
    <text evidence="2">The sequence shown here is derived from an EMBL/GenBank/DDBJ whole genome shotgun (WGS) entry which is preliminary data.</text>
</comment>
<dbReference type="RefSeq" id="WP_132702498.1">
    <property type="nucleotide sequence ID" value="NZ_SLZR01000013.1"/>
</dbReference>
<dbReference type="InterPro" id="IPR010147">
    <property type="entry name" value="CRISPR-assoc_prot_CasD"/>
</dbReference>
<evidence type="ECO:0000256" key="1">
    <source>
        <dbReference type="ARBA" id="ARBA00023118"/>
    </source>
</evidence>
<dbReference type="InterPro" id="IPR021124">
    <property type="entry name" value="CRISPR-assoc_prot_Cas5"/>
</dbReference>
<dbReference type="AlphaFoldDB" id="A0A4R3I1D5"/>
<evidence type="ECO:0000313" key="3">
    <source>
        <dbReference type="Proteomes" id="UP000295793"/>
    </source>
</evidence>
<sequence>MQTSTLILRTEGMSAYGLQTFDVHRRVNHFPTRSAVMGLIGAAMGITRDRHRELFELSEQLDIAVQVNQCGEKIVDYHTVQNFRSPMGKIQSGTKPTYREYWCDSEHTFAICAGEELVSMLAERVKKPEFTPFQGRKSCPLSRPLFECLSQVGNPANALKALDFGGQIFSDVAGENQVATLQVRDRTTSEPRKYGMRTVYVCAKPQRPAKNGGENESAQG</sequence>
<keyword evidence="3" id="KW-1185">Reference proteome</keyword>
<proteinExistence type="predicted"/>
<dbReference type="Proteomes" id="UP000295793">
    <property type="component" value="Unassembled WGS sequence"/>
</dbReference>